<keyword evidence="14" id="KW-1185">Reference proteome</keyword>
<dbReference type="InterPro" id="IPR036986">
    <property type="entry name" value="S4_RNA-bd_sf"/>
</dbReference>
<dbReference type="HOGENOM" id="CLU_024979_1_2_6"/>
<dbReference type="CDD" id="cd02555">
    <property type="entry name" value="PSSA_1"/>
    <property type="match status" value="1"/>
</dbReference>
<dbReference type="InterPro" id="IPR020103">
    <property type="entry name" value="PsdUridine_synth_cat_dom_sf"/>
</dbReference>
<sequence length="270" mass="29818">MAQGAGKAGAGAPECANDTLRDPRPRGAPFMSNPIRLARRVAELAQCSRSEAEQYIEGGWVKVDGQVVELPGHMVTSERVEIDPKARLQPVEPATFLLHKPAGVDLEAVADTLATLLPPQERWEGDTSNIRTLRKNFQRLASLVPLEPEASGLVVLSQDGRVRRRLVEDFATIEQEFVVEVEGSLEPWGLSRLSHGLTFEGLELPPGKVSWQNETRLRFALKGPRPGQLRAMCTQVGLEVVSIRRLRIGRIPLAKMPPGAWRYLPVGEKF</sequence>
<evidence type="ECO:0000256" key="3">
    <source>
        <dbReference type="ARBA" id="ARBA00038922"/>
    </source>
</evidence>
<dbReference type="GO" id="GO:0160138">
    <property type="term" value="F:23S rRNA pseudouridine(2604) synthase activity"/>
    <property type="evidence" value="ECO:0007669"/>
    <property type="project" value="UniProtKB-EC"/>
</dbReference>
<evidence type="ECO:0000313" key="13">
    <source>
        <dbReference type="EMBL" id="ADV28437.1"/>
    </source>
</evidence>
<dbReference type="GO" id="GO:0001522">
    <property type="term" value="P:pseudouridine synthesis"/>
    <property type="evidence" value="ECO:0007669"/>
    <property type="project" value="InterPro"/>
</dbReference>
<dbReference type="eggNOG" id="COG1187">
    <property type="taxonomic scope" value="Bacteria"/>
</dbReference>
<evidence type="ECO:0000256" key="7">
    <source>
        <dbReference type="ARBA" id="ARBA00042843"/>
    </source>
</evidence>
<proteinExistence type="predicted"/>
<feature type="domain" description="RNA-binding S4" evidence="12">
    <location>
        <begin position="35"/>
        <end position="93"/>
    </location>
</feature>
<dbReference type="STRING" id="743721.Psesu_2605"/>
<comment type="catalytic activity">
    <reaction evidence="2">
        <text>uridine(2604) in 23S rRNA = pseudouridine(2604) in 23S rRNA</text>
        <dbReference type="Rhea" id="RHEA:38875"/>
        <dbReference type="Rhea" id="RHEA-COMP:10093"/>
        <dbReference type="Rhea" id="RHEA-COMP:10094"/>
        <dbReference type="ChEBI" id="CHEBI:65314"/>
        <dbReference type="ChEBI" id="CHEBI:65315"/>
        <dbReference type="EC" id="5.4.99.21"/>
    </reaction>
</comment>
<dbReference type="KEGG" id="psu:Psesu_2605"/>
<evidence type="ECO:0000256" key="10">
    <source>
        <dbReference type="PROSITE-ProRule" id="PRU00182"/>
    </source>
</evidence>
<evidence type="ECO:0000256" key="9">
    <source>
        <dbReference type="ARBA" id="ARBA00043147"/>
    </source>
</evidence>
<dbReference type="Gene3D" id="3.10.290.10">
    <property type="entry name" value="RNA-binding S4 domain"/>
    <property type="match status" value="1"/>
</dbReference>
<dbReference type="SMART" id="SM00363">
    <property type="entry name" value="S4"/>
    <property type="match status" value="1"/>
</dbReference>
<protein>
    <recommendedName>
        <fullName evidence="4">Dual-specificity RNA pseudouridine synthase RluF</fullName>
        <ecNumber evidence="3">5.4.99.21</ecNumber>
    </recommendedName>
    <alternativeName>
        <fullName evidence="6">23S rRNA pseudouridine(2604) synthase</fullName>
    </alternativeName>
    <alternativeName>
        <fullName evidence="8">Ribosomal large subunit pseudouridine synthase F</fullName>
    </alternativeName>
    <alternativeName>
        <fullName evidence="7">rRNA pseudouridylate synthase F</fullName>
    </alternativeName>
    <alternativeName>
        <fullName evidence="9">rRNA-uridine isomerase F</fullName>
    </alternativeName>
    <alternativeName>
        <fullName evidence="5">tRNA(Tyr) pseudouridine(35) synthase</fullName>
    </alternativeName>
</protein>
<dbReference type="EMBL" id="CP002446">
    <property type="protein sequence ID" value="ADV28437.1"/>
    <property type="molecule type" value="Genomic_DNA"/>
</dbReference>
<evidence type="ECO:0000256" key="11">
    <source>
        <dbReference type="SAM" id="MobiDB-lite"/>
    </source>
</evidence>
<dbReference type="SUPFAM" id="SSF55174">
    <property type="entry name" value="Alpha-L RNA-binding motif"/>
    <property type="match status" value="1"/>
</dbReference>
<evidence type="ECO:0000256" key="8">
    <source>
        <dbReference type="ARBA" id="ARBA00042890"/>
    </source>
</evidence>
<dbReference type="Pfam" id="PF01479">
    <property type="entry name" value="S4"/>
    <property type="match status" value="1"/>
</dbReference>
<dbReference type="GO" id="GO:0006396">
    <property type="term" value="P:RNA processing"/>
    <property type="evidence" value="ECO:0007669"/>
    <property type="project" value="UniProtKB-ARBA"/>
</dbReference>
<evidence type="ECO:0000259" key="12">
    <source>
        <dbReference type="SMART" id="SM00363"/>
    </source>
</evidence>
<dbReference type="EC" id="5.4.99.21" evidence="3"/>
<evidence type="ECO:0000256" key="6">
    <source>
        <dbReference type="ARBA" id="ARBA00041697"/>
    </source>
</evidence>
<dbReference type="InterPro" id="IPR002942">
    <property type="entry name" value="S4_RNA-bd"/>
</dbReference>
<evidence type="ECO:0000256" key="1">
    <source>
        <dbReference type="ARBA" id="ARBA00036390"/>
    </source>
</evidence>
<dbReference type="Gene3D" id="3.30.2350.10">
    <property type="entry name" value="Pseudouridine synthase"/>
    <property type="match status" value="1"/>
</dbReference>
<gene>
    <name evidence="13" type="ordered locus">Psesu_2605</name>
</gene>
<name>E6WWG0_PSEUU</name>
<dbReference type="PROSITE" id="PS50889">
    <property type="entry name" value="S4"/>
    <property type="match status" value="1"/>
</dbReference>
<comment type="catalytic activity">
    <reaction evidence="1">
        <text>uridine(35) in tRNA(Tyr) = pseudouridine(35) in tRNA(Tyr)</text>
        <dbReference type="Rhea" id="RHEA:60556"/>
        <dbReference type="Rhea" id="RHEA-COMP:15607"/>
        <dbReference type="Rhea" id="RHEA-COMP:15608"/>
        <dbReference type="ChEBI" id="CHEBI:65314"/>
        <dbReference type="ChEBI" id="CHEBI:65315"/>
    </reaction>
</comment>
<evidence type="ECO:0000313" key="14">
    <source>
        <dbReference type="Proteomes" id="UP000008632"/>
    </source>
</evidence>
<evidence type="ECO:0000256" key="2">
    <source>
        <dbReference type="ARBA" id="ARBA00036535"/>
    </source>
</evidence>
<organism evidence="13 14">
    <name type="scientific">Pseudoxanthomonas suwonensis (strain 11-1)</name>
    <dbReference type="NCBI Taxonomy" id="743721"/>
    <lineage>
        <taxon>Bacteria</taxon>
        <taxon>Pseudomonadati</taxon>
        <taxon>Pseudomonadota</taxon>
        <taxon>Gammaproteobacteria</taxon>
        <taxon>Lysobacterales</taxon>
        <taxon>Lysobacteraceae</taxon>
        <taxon>Pseudoxanthomonas</taxon>
    </lineage>
</organism>
<dbReference type="InterPro" id="IPR050343">
    <property type="entry name" value="RsuA_PseudoU_synthase"/>
</dbReference>
<dbReference type="CDD" id="cd00165">
    <property type="entry name" value="S4"/>
    <property type="match status" value="1"/>
</dbReference>
<dbReference type="PANTHER" id="PTHR47683">
    <property type="entry name" value="PSEUDOURIDINE SYNTHASE FAMILY PROTEIN-RELATED"/>
    <property type="match status" value="1"/>
</dbReference>
<reference evidence="13 14" key="1">
    <citation type="submission" date="2011-01" db="EMBL/GenBank/DDBJ databases">
        <title>Complete sequence of Pseudoxanthomonas suwonensis 11-1.</title>
        <authorList>
            <consortium name="US DOE Joint Genome Institute"/>
            <person name="Lucas S."/>
            <person name="Copeland A."/>
            <person name="Lapidus A."/>
            <person name="Cheng J.-F."/>
            <person name="Goodwin L."/>
            <person name="Pitluck S."/>
            <person name="Teshima H."/>
            <person name="Detter J.C."/>
            <person name="Han C."/>
            <person name="Tapia R."/>
            <person name="Land M."/>
            <person name="Hauser L."/>
            <person name="Kyrpides N."/>
            <person name="Ivanova N."/>
            <person name="Ovchinnikova G."/>
            <person name="Siebers A.K."/>
            <person name="Allgaier M."/>
            <person name="Thelen M.P."/>
            <person name="Hugenholtz P."/>
            <person name="Gladden J."/>
            <person name="Woyke T."/>
        </authorList>
    </citation>
    <scope>NUCLEOTIDE SEQUENCE [LARGE SCALE GENOMIC DNA]</scope>
    <source>
        <strain evidence="14">11-1</strain>
    </source>
</reference>
<dbReference type="GO" id="GO:0003723">
    <property type="term" value="F:RNA binding"/>
    <property type="evidence" value="ECO:0007669"/>
    <property type="project" value="UniProtKB-KW"/>
</dbReference>
<dbReference type="Proteomes" id="UP000008632">
    <property type="component" value="Chromosome"/>
</dbReference>
<keyword evidence="10" id="KW-0694">RNA-binding</keyword>
<dbReference type="PANTHER" id="PTHR47683:SF2">
    <property type="entry name" value="RNA-BINDING S4 DOMAIN-CONTAINING PROTEIN"/>
    <property type="match status" value="1"/>
</dbReference>
<evidence type="ECO:0000256" key="5">
    <source>
        <dbReference type="ARBA" id="ARBA00041420"/>
    </source>
</evidence>
<accession>E6WWG0</accession>
<evidence type="ECO:0000256" key="4">
    <source>
        <dbReference type="ARBA" id="ARBA00039989"/>
    </source>
</evidence>
<feature type="region of interest" description="Disordered" evidence="11">
    <location>
        <begin position="1"/>
        <end position="31"/>
    </location>
</feature>
<dbReference type="SUPFAM" id="SSF55120">
    <property type="entry name" value="Pseudouridine synthase"/>
    <property type="match status" value="1"/>
</dbReference>
<dbReference type="AlphaFoldDB" id="E6WWG0"/>